<dbReference type="GO" id="GO:0006552">
    <property type="term" value="P:L-leucine catabolic process"/>
    <property type="evidence" value="ECO:0007669"/>
    <property type="project" value="TreeGrafter"/>
</dbReference>
<keyword evidence="3 5" id="KW-0456">Lyase</keyword>
<dbReference type="PROSITE" id="PS50991">
    <property type="entry name" value="PYR_CT"/>
    <property type="match status" value="1"/>
</dbReference>
<feature type="domain" description="Pyruvate carboxyltransferase" evidence="4">
    <location>
        <begin position="8"/>
        <end position="278"/>
    </location>
</feature>
<evidence type="ECO:0000313" key="6">
    <source>
        <dbReference type="Proteomes" id="UP000199199"/>
    </source>
</evidence>
<organism evidence="5 6">
    <name type="scientific">Halostagnicola kamekurae</name>
    <dbReference type="NCBI Taxonomy" id="619731"/>
    <lineage>
        <taxon>Archaea</taxon>
        <taxon>Methanobacteriati</taxon>
        <taxon>Methanobacteriota</taxon>
        <taxon>Stenosarchaea group</taxon>
        <taxon>Halobacteria</taxon>
        <taxon>Halobacteriales</taxon>
        <taxon>Natrialbaceae</taxon>
        <taxon>Halostagnicola</taxon>
    </lineage>
</organism>
<comment type="similarity">
    <text evidence="1">Belongs to the HMG-CoA lyase family.</text>
</comment>
<evidence type="ECO:0000256" key="1">
    <source>
        <dbReference type="ARBA" id="ARBA00009405"/>
    </source>
</evidence>
<dbReference type="CDD" id="cd07938">
    <property type="entry name" value="DRE_TIM_HMGL"/>
    <property type="match status" value="1"/>
</dbReference>
<dbReference type="InterPro" id="IPR013785">
    <property type="entry name" value="Aldolase_TIM"/>
</dbReference>
<dbReference type="AlphaFoldDB" id="A0A1I6UQ20"/>
<dbReference type="Proteomes" id="UP000199199">
    <property type="component" value="Unassembled WGS sequence"/>
</dbReference>
<dbReference type="Gene3D" id="3.20.20.70">
    <property type="entry name" value="Aldolase class I"/>
    <property type="match status" value="1"/>
</dbReference>
<reference evidence="6" key="1">
    <citation type="submission" date="2016-10" db="EMBL/GenBank/DDBJ databases">
        <authorList>
            <person name="Varghese N."/>
            <person name="Submissions S."/>
        </authorList>
    </citation>
    <scope>NUCLEOTIDE SEQUENCE [LARGE SCALE GENOMIC DNA]</scope>
    <source>
        <strain evidence="6">DSM 22427</strain>
    </source>
</reference>
<proteinExistence type="inferred from homology"/>
<dbReference type="GO" id="GO:0046951">
    <property type="term" value="P:ketone body biosynthetic process"/>
    <property type="evidence" value="ECO:0007669"/>
    <property type="project" value="TreeGrafter"/>
</dbReference>
<evidence type="ECO:0000256" key="3">
    <source>
        <dbReference type="ARBA" id="ARBA00023239"/>
    </source>
</evidence>
<sequence>MDDLPEDVRIVEMLPRDGFQSLDGFVPTETKVELIDRLSETGVDEIEFTSFTHPDAVPNLRDAEEVAERIDRRSDVSYRALVPNSIGMERALEAGVDKVNALLAVSETYCEKNQNATREECIAEIEQIVDLADGTDVAVEAGMATSFYCPYEGHIPLEQTLSVVDAMVEAGVDEVTLAATMGLADPAQISESLSAIREHWPDLDCGLHLHDTNGMSLANTLVAMQHGVDRFDTSVCGVGGGVVLPDELEGVGNTPTEDLLHMLSRMGNSSSEQFQSVSTVADDVADELDVGHNSHVVRGGTAEYVLDVMGQDD</sequence>
<dbReference type="NCBIfam" id="NF004283">
    <property type="entry name" value="PRK05692.1"/>
    <property type="match status" value="1"/>
</dbReference>
<dbReference type="Pfam" id="PF00682">
    <property type="entry name" value="HMGL-like"/>
    <property type="match status" value="1"/>
</dbReference>
<dbReference type="PANTHER" id="PTHR42738:SF7">
    <property type="entry name" value="HYDROXYMETHYLGLUTARYL-COA LYASE"/>
    <property type="match status" value="1"/>
</dbReference>
<dbReference type="RefSeq" id="WP_092907345.1">
    <property type="nucleotide sequence ID" value="NZ_FOZS01000005.1"/>
</dbReference>
<dbReference type="InterPro" id="IPR043594">
    <property type="entry name" value="HMGL"/>
</dbReference>
<dbReference type="GO" id="GO:0004419">
    <property type="term" value="F:hydroxymethylglutaryl-CoA lyase activity"/>
    <property type="evidence" value="ECO:0007669"/>
    <property type="project" value="TreeGrafter"/>
</dbReference>
<dbReference type="EMBL" id="FOZS01000005">
    <property type="protein sequence ID" value="SFT03518.1"/>
    <property type="molecule type" value="Genomic_DNA"/>
</dbReference>
<accession>A0A1I6UQ20</accession>
<protein>
    <submittedName>
        <fullName evidence="5">Hydroxymethylglutaryl-CoA lyase</fullName>
    </submittedName>
</protein>
<dbReference type="InterPro" id="IPR000891">
    <property type="entry name" value="PYR_CT"/>
</dbReference>
<dbReference type="OrthoDB" id="321176at2157"/>
<keyword evidence="2" id="KW-0479">Metal-binding</keyword>
<dbReference type="SUPFAM" id="SSF51569">
    <property type="entry name" value="Aldolase"/>
    <property type="match status" value="1"/>
</dbReference>
<gene>
    <name evidence="5" type="ORF">SAMN04488556_4003</name>
</gene>
<evidence type="ECO:0000313" key="5">
    <source>
        <dbReference type="EMBL" id="SFT03518.1"/>
    </source>
</evidence>
<evidence type="ECO:0000256" key="2">
    <source>
        <dbReference type="ARBA" id="ARBA00022723"/>
    </source>
</evidence>
<evidence type="ECO:0000259" key="4">
    <source>
        <dbReference type="PROSITE" id="PS50991"/>
    </source>
</evidence>
<name>A0A1I6UQ20_9EURY</name>
<dbReference type="GO" id="GO:0046872">
    <property type="term" value="F:metal ion binding"/>
    <property type="evidence" value="ECO:0007669"/>
    <property type="project" value="UniProtKB-KW"/>
</dbReference>
<keyword evidence="6" id="KW-1185">Reference proteome</keyword>
<dbReference type="PANTHER" id="PTHR42738">
    <property type="entry name" value="HYDROXYMETHYLGLUTARYL-COA LYASE"/>
    <property type="match status" value="1"/>
</dbReference>